<dbReference type="Pfam" id="PF04138">
    <property type="entry name" value="GtrA_DPMS_TM"/>
    <property type="match status" value="1"/>
</dbReference>
<feature type="transmembrane region" description="Helical" evidence="6">
    <location>
        <begin position="76"/>
        <end position="98"/>
    </location>
</feature>
<organism evidence="8 9">
    <name type="scientific">Candidatus Egerieimonas intestinavium</name>
    <dbReference type="NCBI Taxonomy" id="2840777"/>
    <lineage>
        <taxon>Bacteria</taxon>
        <taxon>Bacillati</taxon>
        <taxon>Bacillota</taxon>
        <taxon>Clostridia</taxon>
        <taxon>Lachnospirales</taxon>
        <taxon>Lachnospiraceae</taxon>
        <taxon>Lachnospiraceae incertae sedis</taxon>
        <taxon>Candidatus Egerieimonas</taxon>
    </lineage>
</organism>
<reference evidence="8" key="1">
    <citation type="submission" date="2020-10" db="EMBL/GenBank/DDBJ databases">
        <authorList>
            <person name="Gilroy R."/>
        </authorList>
    </citation>
    <scope>NUCLEOTIDE SEQUENCE</scope>
    <source>
        <strain evidence="8">ChiSxjej1B13-7041</strain>
    </source>
</reference>
<protein>
    <submittedName>
        <fullName evidence="8">GtrA family protein</fullName>
    </submittedName>
</protein>
<keyword evidence="5 6" id="KW-0472">Membrane</keyword>
<name>A0A9D1JGS7_9FIRM</name>
<sequence length="133" mass="15427">MNRQVLRHLISYLFFGVCTTLCNVIFYGLFTRAAGWSTLPATWGAWFLAVVFAFVTNKRYVFGSRSLRWKILGREAAAFFCCRLITGFLDAAVMYVTVELWEWPDMCMKVLSNGLVIILNYVASRWIIFKKKE</sequence>
<evidence type="ECO:0000256" key="6">
    <source>
        <dbReference type="SAM" id="Phobius"/>
    </source>
</evidence>
<feature type="transmembrane region" description="Helical" evidence="6">
    <location>
        <begin position="36"/>
        <end position="55"/>
    </location>
</feature>
<evidence type="ECO:0000256" key="3">
    <source>
        <dbReference type="ARBA" id="ARBA00022692"/>
    </source>
</evidence>
<evidence type="ECO:0000313" key="9">
    <source>
        <dbReference type="Proteomes" id="UP000886841"/>
    </source>
</evidence>
<dbReference type="PANTHER" id="PTHR38459:SF5">
    <property type="entry name" value="CELL WALL TEICHOIC ACID GLYCOSYLATION PROTEIN GTCA"/>
    <property type="match status" value="1"/>
</dbReference>
<keyword evidence="4 6" id="KW-1133">Transmembrane helix</keyword>
<feature type="domain" description="GtrA/DPMS transmembrane" evidence="7">
    <location>
        <begin position="12"/>
        <end position="129"/>
    </location>
</feature>
<reference evidence="8" key="2">
    <citation type="journal article" date="2021" name="PeerJ">
        <title>Extensive microbial diversity within the chicken gut microbiome revealed by metagenomics and culture.</title>
        <authorList>
            <person name="Gilroy R."/>
            <person name="Ravi A."/>
            <person name="Getino M."/>
            <person name="Pursley I."/>
            <person name="Horton D.L."/>
            <person name="Alikhan N.F."/>
            <person name="Baker D."/>
            <person name="Gharbi K."/>
            <person name="Hall N."/>
            <person name="Watson M."/>
            <person name="Adriaenssens E.M."/>
            <person name="Foster-Nyarko E."/>
            <person name="Jarju S."/>
            <person name="Secka A."/>
            <person name="Antonio M."/>
            <person name="Oren A."/>
            <person name="Chaudhuri R.R."/>
            <person name="La Ragione R."/>
            <person name="Hildebrand F."/>
            <person name="Pallen M.J."/>
        </authorList>
    </citation>
    <scope>NUCLEOTIDE SEQUENCE</scope>
    <source>
        <strain evidence="8">ChiSxjej1B13-7041</strain>
    </source>
</reference>
<accession>A0A9D1JGS7</accession>
<gene>
    <name evidence="8" type="ORF">IAB98_12725</name>
</gene>
<proteinExistence type="inferred from homology"/>
<comment type="similarity">
    <text evidence="2">Belongs to the GtrA family.</text>
</comment>
<evidence type="ECO:0000313" key="8">
    <source>
        <dbReference type="EMBL" id="HIR94273.1"/>
    </source>
</evidence>
<dbReference type="InterPro" id="IPR007267">
    <property type="entry name" value="GtrA_DPMS_TM"/>
</dbReference>
<comment type="subcellular location">
    <subcellularLocation>
        <location evidence="1">Membrane</location>
        <topology evidence="1">Multi-pass membrane protein</topology>
    </subcellularLocation>
</comment>
<feature type="transmembrane region" description="Helical" evidence="6">
    <location>
        <begin position="12"/>
        <end position="30"/>
    </location>
</feature>
<evidence type="ECO:0000256" key="2">
    <source>
        <dbReference type="ARBA" id="ARBA00009399"/>
    </source>
</evidence>
<comment type="caution">
    <text evidence="8">The sequence shown here is derived from an EMBL/GenBank/DDBJ whole genome shotgun (WGS) entry which is preliminary data.</text>
</comment>
<dbReference type="AlphaFoldDB" id="A0A9D1JGS7"/>
<evidence type="ECO:0000256" key="5">
    <source>
        <dbReference type="ARBA" id="ARBA00023136"/>
    </source>
</evidence>
<feature type="transmembrane region" description="Helical" evidence="6">
    <location>
        <begin position="110"/>
        <end position="128"/>
    </location>
</feature>
<evidence type="ECO:0000259" key="7">
    <source>
        <dbReference type="Pfam" id="PF04138"/>
    </source>
</evidence>
<dbReference type="Proteomes" id="UP000886841">
    <property type="component" value="Unassembled WGS sequence"/>
</dbReference>
<dbReference type="PANTHER" id="PTHR38459">
    <property type="entry name" value="PROPHAGE BACTOPRENOL-LINKED GLUCOSE TRANSLOCASE HOMOLOG"/>
    <property type="match status" value="1"/>
</dbReference>
<dbReference type="EMBL" id="DVHU01000113">
    <property type="protein sequence ID" value="HIR94273.1"/>
    <property type="molecule type" value="Genomic_DNA"/>
</dbReference>
<evidence type="ECO:0000256" key="4">
    <source>
        <dbReference type="ARBA" id="ARBA00022989"/>
    </source>
</evidence>
<dbReference type="GO" id="GO:0000271">
    <property type="term" value="P:polysaccharide biosynthetic process"/>
    <property type="evidence" value="ECO:0007669"/>
    <property type="project" value="InterPro"/>
</dbReference>
<evidence type="ECO:0000256" key="1">
    <source>
        <dbReference type="ARBA" id="ARBA00004141"/>
    </source>
</evidence>
<keyword evidence="3 6" id="KW-0812">Transmembrane</keyword>
<dbReference type="GO" id="GO:0005886">
    <property type="term" value="C:plasma membrane"/>
    <property type="evidence" value="ECO:0007669"/>
    <property type="project" value="TreeGrafter"/>
</dbReference>
<dbReference type="InterPro" id="IPR051401">
    <property type="entry name" value="GtrA_CellWall_Glycosyl"/>
</dbReference>